<keyword evidence="3" id="KW-0378">Hydrolase</keyword>
<accession>A0A3B0QPK9</accession>
<dbReference type="PANTHER" id="PTHR36442:SF1">
    <property type="entry name" value="CYCLIC-DI-AMP PHOSPHODIESTERASE PGPH"/>
    <property type="match status" value="1"/>
</dbReference>
<dbReference type="AlphaFoldDB" id="A0A3B0QPK9"/>
<feature type="transmembrane region" description="Helical" evidence="1">
    <location>
        <begin position="171"/>
        <end position="190"/>
    </location>
</feature>
<dbReference type="InterPro" id="IPR006674">
    <property type="entry name" value="HD_domain"/>
</dbReference>
<dbReference type="PROSITE" id="PS51831">
    <property type="entry name" value="HD"/>
    <property type="match status" value="1"/>
</dbReference>
<dbReference type="CDD" id="cd00077">
    <property type="entry name" value="HDc"/>
    <property type="match status" value="1"/>
</dbReference>
<proteinExistence type="predicted"/>
<organism evidence="3">
    <name type="scientific">hydrothermal vent metagenome</name>
    <dbReference type="NCBI Taxonomy" id="652676"/>
    <lineage>
        <taxon>unclassified sequences</taxon>
        <taxon>metagenomes</taxon>
        <taxon>ecological metagenomes</taxon>
    </lineage>
</organism>
<feature type="non-terminal residue" evidence="3">
    <location>
        <position position="1"/>
    </location>
</feature>
<dbReference type="InterPro" id="IPR052722">
    <property type="entry name" value="PgpH_phosphodiesterase"/>
</dbReference>
<dbReference type="Pfam" id="PF07698">
    <property type="entry name" value="7TM-7TMR_HD"/>
    <property type="match status" value="1"/>
</dbReference>
<feature type="domain" description="HD" evidence="2">
    <location>
        <begin position="351"/>
        <end position="494"/>
    </location>
</feature>
<feature type="transmembrane region" description="Helical" evidence="1">
    <location>
        <begin position="264"/>
        <end position="285"/>
    </location>
</feature>
<gene>
    <name evidence="3" type="ORF">MNBD_BACTEROID02-106</name>
</gene>
<evidence type="ECO:0000259" key="2">
    <source>
        <dbReference type="PROSITE" id="PS51831"/>
    </source>
</evidence>
<feature type="transmembrane region" description="Helical" evidence="1">
    <location>
        <begin position="297"/>
        <end position="318"/>
    </location>
</feature>
<evidence type="ECO:0000256" key="1">
    <source>
        <dbReference type="SAM" id="Phobius"/>
    </source>
</evidence>
<dbReference type="InterPro" id="IPR011624">
    <property type="entry name" value="Metal-dep_PHydrolase_7TM_extra"/>
</dbReference>
<dbReference type="PANTHER" id="PTHR36442">
    <property type="entry name" value="CYCLIC-DI-AMP PHOSPHODIESTERASE PGPH"/>
    <property type="match status" value="1"/>
</dbReference>
<dbReference type="InterPro" id="IPR006675">
    <property type="entry name" value="HDIG_dom"/>
</dbReference>
<name>A0A3B0QPK9_9ZZZZ</name>
<dbReference type="SMART" id="SM00471">
    <property type="entry name" value="HDc"/>
    <property type="match status" value="1"/>
</dbReference>
<dbReference type="NCBIfam" id="TIGR00277">
    <property type="entry name" value="HDIG"/>
    <property type="match status" value="1"/>
</dbReference>
<dbReference type="Gene3D" id="1.10.3210.10">
    <property type="entry name" value="Hypothetical protein af1432"/>
    <property type="match status" value="1"/>
</dbReference>
<evidence type="ECO:0000313" key="3">
    <source>
        <dbReference type="EMBL" id="VAV83634.1"/>
    </source>
</evidence>
<protein>
    <submittedName>
        <fullName evidence="3">Membrane protein containing HD superfamily hydrolase domain, YQFF ortholog</fullName>
    </submittedName>
</protein>
<sequence length="556" mass="63875">YKTGFLNKSDNSKIKKNTLITLRIGNEAKDILSDNLFTTELLVPSLQQYFKNSRYKKLENNFVTLFFEILEPNIFYDEELTKKVIDEEIKNITITKGLVSENERIISKGDMVEGKKYEILISLKSEYDSQLWSKSNYGWIVFGYSILIALVLLMLMLFLHRYRKSIFDNNTKLTFIFFNVLLIILMVTIVQKYWLTYIYVVPIIILPIVLKAFFDARLGLFTHTVTILILGFIVPNSFEFIFLQMIAGIVTILTVSELHRRANLFFSIIKITLVYILAYFAFSIIQEGNAQHIKWSYFVLFSLNGVLSFLSLFLILIYEKAFNLVSDVSLLELSNTNTKLLRELNEQAPGTFQHSMQVANLAEASANEIGANAMLVRTGALYHDIGKMRNPMYFTENQTTSVNPHNELPPYDSANIIIDHVLNGIEIAKKNGLPDRIIDFIRTHHGTSTVYYFYKKQEELTPGYTDVKSFSYPGPIPFSKETAILMMCDACEAASKSIKDPTALLIDDLVEKIISGQMSNGQFMNADITFKEIQTIKKVIKKKLNNIYHLRIEYPE</sequence>
<dbReference type="SUPFAM" id="SSF109604">
    <property type="entry name" value="HD-domain/PDEase-like"/>
    <property type="match status" value="1"/>
</dbReference>
<dbReference type="Pfam" id="PF01966">
    <property type="entry name" value="HD"/>
    <property type="match status" value="1"/>
</dbReference>
<dbReference type="GO" id="GO:0016787">
    <property type="term" value="F:hydrolase activity"/>
    <property type="evidence" value="ECO:0007669"/>
    <property type="project" value="UniProtKB-KW"/>
</dbReference>
<keyword evidence="1" id="KW-0472">Membrane</keyword>
<feature type="transmembrane region" description="Helical" evidence="1">
    <location>
        <begin position="226"/>
        <end position="252"/>
    </location>
</feature>
<keyword evidence="1" id="KW-0812">Transmembrane</keyword>
<reference evidence="3" key="1">
    <citation type="submission" date="2018-06" db="EMBL/GenBank/DDBJ databases">
        <authorList>
            <person name="Zhirakovskaya E."/>
        </authorList>
    </citation>
    <scope>NUCLEOTIDE SEQUENCE</scope>
</reference>
<dbReference type="Pfam" id="PF07697">
    <property type="entry name" value="7TMR-HDED"/>
    <property type="match status" value="1"/>
</dbReference>
<dbReference type="InterPro" id="IPR011621">
    <property type="entry name" value="Metal-dep_PHydrolase_7TM_intra"/>
</dbReference>
<feature type="transmembrane region" description="Helical" evidence="1">
    <location>
        <begin position="137"/>
        <end position="159"/>
    </location>
</feature>
<dbReference type="EMBL" id="UOEB01000094">
    <property type="protein sequence ID" value="VAV83634.1"/>
    <property type="molecule type" value="Genomic_DNA"/>
</dbReference>
<feature type="transmembrane region" description="Helical" evidence="1">
    <location>
        <begin position="196"/>
        <end position="214"/>
    </location>
</feature>
<dbReference type="InterPro" id="IPR003607">
    <property type="entry name" value="HD/PDEase_dom"/>
</dbReference>
<keyword evidence="1" id="KW-1133">Transmembrane helix</keyword>